<reference evidence="13" key="1">
    <citation type="submission" date="2021-03" db="EMBL/GenBank/DDBJ databases">
        <title>Genomic Encyclopedia of Type Strains, Phase IV (KMG-V): Genome sequencing to study the core and pangenomes of soil and plant-associated prokaryotes.</title>
        <authorList>
            <person name="Whitman W."/>
        </authorList>
    </citation>
    <scope>NUCLEOTIDE SEQUENCE</scope>
    <source>
        <strain evidence="13">C4</strain>
    </source>
</reference>
<dbReference type="Pfam" id="PF01435">
    <property type="entry name" value="Peptidase_M48"/>
    <property type="match status" value="1"/>
</dbReference>
<dbReference type="GO" id="GO:0006508">
    <property type="term" value="P:proteolysis"/>
    <property type="evidence" value="ECO:0007669"/>
    <property type="project" value="UniProtKB-KW"/>
</dbReference>
<proteinExistence type="inferred from homology"/>
<evidence type="ECO:0000313" key="14">
    <source>
        <dbReference type="Proteomes" id="UP000740329"/>
    </source>
</evidence>
<organism evidence="13 14">
    <name type="scientific">Methanococcus voltae</name>
    <dbReference type="NCBI Taxonomy" id="2188"/>
    <lineage>
        <taxon>Archaea</taxon>
        <taxon>Methanobacteriati</taxon>
        <taxon>Methanobacteriota</taxon>
        <taxon>Methanomada group</taxon>
        <taxon>Methanococci</taxon>
        <taxon>Methanococcales</taxon>
        <taxon>Methanococcaceae</taxon>
        <taxon>Methanococcus</taxon>
    </lineage>
</organism>
<dbReference type="InterPro" id="IPR050083">
    <property type="entry name" value="HtpX_protease"/>
</dbReference>
<dbReference type="EC" id="3.4.24.-" evidence="11"/>
<keyword evidence="7 11" id="KW-0862">Zinc</keyword>
<dbReference type="Proteomes" id="UP000740329">
    <property type="component" value="Unassembled WGS sequence"/>
</dbReference>
<evidence type="ECO:0000256" key="9">
    <source>
        <dbReference type="ARBA" id="ARBA00023049"/>
    </source>
</evidence>
<keyword evidence="6 11" id="KW-0378">Hydrolase</keyword>
<evidence type="ECO:0000256" key="11">
    <source>
        <dbReference type="HAMAP-Rule" id="MF_00188"/>
    </source>
</evidence>
<dbReference type="RefSeq" id="WP_209591150.1">
    <property type="nucleotide sequence ID" value="NZ_JAGGMV010000003.1"/>
</dbReference>
<evidence type="ECO:0000259" key="12">
    <source>
        <dbReference type="Pfam" id="PF01435"/>
    </source>
</evidence>
<feature type="transmembrane region" description="Helical" evidence="11">
    <location>
        <begin position="139"/>
        <end position="157"/>
    </location>
</feature>
<keyword evidence="5 11" id="KW-0479">Metal-binding</keyword>
<comment type="cofactor">
    <cofactor evidence="11">
        <name>Zn(2+)</name>
        <dbReference type="ChEBI" id="CHEBI:29105"/>
    </cofactor>
    <text evidence="11">Binds 1 zinc ion per subunit.</text>
</comment>
<evidence type="ECO:0000313" key="13">
    <source>
        <dbReference type="EMBL" id="MBP2201664.1"/>
    </source>
</evidence>
<comment type="subcellular location">
    <subcellularLocation>
        <location evidence="11">Cell membrane</location>
        <topology evidence="11">Multi-pass membrane protein</topology>
    </subcellularLocation>
</comment>
<keyword evidence="4 11" id="KW-0812">Transmembrane</keyword>
<name>A0A8J7RP20_METVO</name>
<keyword evidence="2 11" id="KW-1003">Cell membrane</keyword>
<keyword evidence="3 11" id="KW-0645">Protease</keyword>
<gene>
    <name evidence="11" type="primary">htpX</name>
    <name evidence="13" type="ORF">J3E07_001089</name>
</gene>
<dbReference type="Gene3D" id="3.30.2010.10">
    <property type="entry name" value="Metalloproteases ('zincins'), catalytic domain"/>
    <property type="match status" value="1"/>
</dbReference>
<dbReference type="EMBL" id="JAGGMV010000003">
    <property type="protein sequence ID" value="MBP2201664.1"/>
    <property type="molecule type" value="Genomic_DNA"/>
</dbReference>
<feature type="binding site" evidence="11">
    <location>
        <position position="133"/>
    </location>
    <ligand>
        <name>Zn(2+)</name>
        <dbReference type="ChEBI" id="CHEBI:29105"/>
        <note>catalytic</note>
    </ligand>
</feature>
<evidence type="ECO:0000256" key="4">
    <source>
        <dbReference type="ARBA" id="ARBA00022692"/>
    </source>
</evidence>
<keyword evidence="10 11" id="KW-0472">Membrane</keyword>
<evidence type="ECO:0000256" key="5">
    <source>
        <dbReference type="ARBA" id="ARBA00022723"/>
    </source>
</evidence>
<dbReference type="CDD" id="cd07336">
    <property type="entry name" value="M48B_HtpX_like"/>
    <property type="match status" value="1"/>
</dbReference>
<keyword evidence="8 11" id="KW-1133">Transmembrane helix</keyword>
<dbReference type="GO" id="GO:0005886">
    <property type="term" value="C:plasma membrane"/>
    <property type="evidence" value="ECO:0007669"/>
    <property type="project" value="UniProtKB-SubCell"/>
</dbReference>
<accession>A0A8J7RP20</accession>
<dbReference type="GO" id="GO:0004222">
    <property type="term" value="F:metalloendopeptidase activity"/>
    <property type="evidence" value="ECO:0007669"/>
    <property type="project" value="UniProtKB-UniRule"/>
</dbReference>
<evidence type="ECO:0000256" key="8">
    <source>
        <dbReference type="ARBA" id="ARBA00022989"/>
    </source>
</evidence>
<evidence type="ECO:0000256" key="1">
    <source>
        <dbReference type="ARBA" id="ARBA00009779"/>
    </source>
</evidence>
<dbReference type="GO" id="GO:0008270">
    <property type="term" value="F:zinc ion binding"/>
    <property type="evidence" value="ECO:0007669"/>
    <property type="project" value="UniProtKB-UniRule"/>
</dbReference>
<dbReference type="PANTHER" id="PTHR43221:SF2">
    <property type="entry name" value="PROTEASE HTPX HOMOLOG"/>
    <property type="match status" value="1"/>
</dbReference>
<comment type="similarity">
    <text evidence="1 11">Belongs to the peptidase M48B family.</text>
</comment>
<comment type="caution">
    <text evidence="11">Lacks conserved residue(s) required for the propagation of feature annotation.</text>
</comment>
<evidence type="ECO:0000256" key="10">
    <source>
        <dbReference type="ARBA" id="ARBA00023136"/>
    </source>
</evidence>
<dbReference type="InterPro" id="IPR001915">
    <property type="entry name" value="Peptidase_M48"/>
</dbReference>
<dbReference type="AlphaFoldDB" id="A0A8J7RP20"/>
<evidence type="ECO:0000256" key="2">
    <source>
        <dbReference type="ARBA" id="ARBA00022475"/>
    </source>
</evidence>
<keyword evidence="13" id="KW-0346">Stress response</keyword>
<dbReference type="InterPro" id="IPR022919">
    <property type="entry name" value="Pept_M48_protease_HtpX"/>
</dbReference>
<comment type="caution">
    <text evidence="13">The sequence shown here is derived from an EMBL/GenBank/DDBJ whole genome shotgun (WGS) entry which is preliminary data.</text>
</comment>
<feature type="transmembrane region" description="Helical" evidence="11">
    <location>
        <begin position="177"/>
        <end position="198"/>
    </location>
</feature>
<feature type="domain" description="Peptidase M48" evidence="12">
    <location>
        <begin position="64"/>
        <end position="276"/>
    </location>
</feature>
<sequence length="284" mass="30842">MLNTAKLLILMAGLTGLLYAVCSLFNIPPIFALLFALVPNLIAYFYSDKIVLSSYGARIVTEEEAPELYRIVSRVAERANIPIPRVALINTQTPNAFATGRSPKKAVVAVTLGIMELLNEQELEGVIAHEIGHVKHRDILTGSIVATIAGAIVYMTHMLQWGLIFGGGRDNDNPGGFMGSILAIIVAPIAASIIQMAISRQNEYKADEAGALYSNPVYLANALNKLEKGVNAYPLKNGNQATAHMFIVNPFRGKDFASLFSTHPSTADRINKLMEMAGNPKYLR</sequence>
<feature type="active site" evidence="11">
    <location>
        <position position="130"/>
    </location>
</feature>
<dbReference type="PANTHER" id="PTHR43221">
    <property type="entry name" value="PROTEASE HTPX"/>
    <property type="match status" value="1"/>
</dbReference>
<dbReference type="HAMAP" id="MF_00188">
    <property type="entry name" value="Pept_M48_protease_HtpX"/>
    <property type="match status" value="1"/>
</dbReference>
<feature type="binding site" evidence="11">
    <location>
        <position position="203"/>
    </location>
    <ligand>
        <name>Zn(2+)</name>
        <dbReference type="ChEBI" id="CHEBI:29105"/>
        <note>catalytic</note>
    </ligand>
</feature>
<protein>
    <recommendedName>
        <fullName evidence="11">Protease HtpX homolog</fullName>
        <ecNumber evidence="11">3.4.24.-</ecNumber>
    </recommendedName>
</protein>
<keyword evidence="9 11" id="KW-0482">Metalloprotease</keyword>
<evidence type="ECO:0000256" key="3">
    <source>
        <dbReference type="ARBA" id="ARBA00022670"/>
    </source>
</evidence>
<feature type="binding site" evidence="11">
    <location>
        <position position="129"/>
    </location>
    <ligand>
        <name>Zn(2+)</name>
        <dbReference type="ChEBI" id="CHEBI:29105"/>
        <note>catalytic</note>
    </ligand>
</feature>
<evidence type="ECO:0000256" key="7">
    <source>
        <dbReference type="ARBA" id="ARBA00022833"/>
    </source>
</evidence>
<evidence type="ECO:0000256" key="6">
    <source>
        <dbReference type="ARBA" id="ARBA00022801"/>
    </source>
</evidence>